<organism evidence="2 3">
    <name type="scientific">Deinococcus phoenicis</name>
    <dbReference type="NCBI Taxonomy" id="1476583"/>
    <lineage>
        <taxon>Bacteria</taxon>
        <taxon>Thermotogati</taxon>
        <taxon>Deinococcota</taxon>
        <taxon>Deinococci</taxon>
        <taxon>Deinococcales</taxon>
        <taxon>Deinococcaceae</taxon>
        <taxon>Deinococcus</taxon>
    </lineage>
</organism>
<feature type="domain" description="DinB-like" evidence="1">
    <location>
        <begin position="15"/>
        <end position="140"/>
    </location>
</feature>
<reference evidence="2 3" key="1">
    <citation type="submission" date="2014-03" db="EMBL/GenBank/DDBJ databases">
        <title>Draft genome sequence of Deinococcus phoenicis 1P10ME.</title>
        <authorList>
            <person name="Stepanov V.G."/>
            <person name="Vaishampayan P."/>
            <person name="Venkateswaran K."/>
            <person name="Fox G.E."/>
        </authorList>
    </citation>
    <scope>NUCLEOTIDE SEQUENCE [LARGE SCALE GENOMIC DNA]</scope>
    <source>
        <strain evidence="2 3">1P10ME</strain>
    </source>
</reference>
<dbReference type="eggNOG" id="COG0456">
    <property type="taxonomic scope" value="Bacteria"/>
</dbReference>
<dbReference type="PATRIC" id="fig|1476583.3.peg.256"/>
<dbReference type="Pfam" id="PF12867">
    <property type="entry name" value="DinB_2"/>
    <property type="match status" value="1"/>
</dbReference>
<comment type="caution">
    <text evidence="2">The sequence shown here is derived from an EMBL/GenBank/DDBJ whole genome shotgun (WGS) entry which is preliminary data.</text>
</comment>
<dbReference type="RefSeq" id="WP_034352567.1">
    <property type="nucleotide sequence ID" value="NZ_JHAC01000004.1"/>
</dbReference>
<sequence length="146" mass="16008">MPTLSEVVTAALPGLHALTEAQASRKPAPDVWSAQEILGHLIDSGVNNHERFVRAGAQDGLELPGYDQNTWVQVSGWQARPWLEVLALWEVYQSHLAHLIAHLPPASLTHNLRIGGGEPVTLGFVTEDYVAHQLHHLAQIRERVGG</sequence>
<dbReference type="SUPFAM" id="SSF109854">
    <property type="entry name" value="DinB/YfiT-like putative metalloenzymes"/>
    <property type="match status" value="1"/>
</dbReference>
<evidence type="ECO:0000259" key="1">
    <source>
        <dbReference type="Pfam" id="PF12867"/>
    </source>
</evidence>
<dbReference type="InterPro" id="IPR034660">
    <property type="entry name" value="DinB/YfiT-like"/>
</dbReference>
<dbReference type="EMBL" id="JHAC01000004">
    <property type="protein sequence ID" value="EYB69583.1"/>
    <property type="molecule type" value="Genomic_DNA"/>
</dbReference>
<dbReference type="STRING" id="1476583.DEIPH_ctg004orf0104"/>
<protein>
    <recommendedName>
        <fullName evidence="1">DinB-like domain-containing protein</fullName>
    </recommendedName>
</protein>
<dbReference type="OrthoDB" id="9793216at2"/>
<proteinExistence type="predicted"/>
<dbReference type="AlphaFoldDB" id="A0A016QU54"/>
<gene>
    <name evidence="2" type="ORF">DEIPH_ctg004orf0104</name>
</gene>
<evidence type="ECO:0000313" key="3">
    <source>
        <dbReference type="Proteomes" id="UP000020492"/>
    </source>
</evidence>
<keyword evidence="3" id="KW-1185">Reference proteome</keyword>
<accession>A0A016QU54</accession>
<dbReference type="InterPro" id="IPR024775">
    <property type="entry name" value="DinB-like"/>
</dbReference>
<dbReference type="Proteomes" id="UP000020492">
    <property type="component" value="Unassembled WGS sequence"/>
</dbReference>
<evidence type="ECO:0000313" key="2">
    <source>
        <dbReference type="EMBL" id="EYB69583.1"/>
    </source>
</evidence>
<dbReference type="Gene3D" id="1.20.120.450">
    <property type="entry name" value="dinb family like domain"/>
    <property type="match status" value="1"/>
</dbReference>
<name>A0A016QU54_9DEIO</name>